<dbReference type="SUPFAM" id="SSF89550">
    <property type="entry name" value="PHP domain-like"/>
    <property type="match status" value="1"/>
</dbReference>
<gene>
    <name evidence="10" type="ORF">QYF68_01735</name>
</gene>
<dbReference type="EC" id="3.1.3.15" evidence="3 8"/>
<evidence type="ECO:0000313" key="11">
    <source>
        <dbReference type="Proteomes" id="UP001172687"/>
    </source>
</evidence>
<dbReference type="InterPro" id="IPR004013">
    <property type="entry name" value="PHP_dom"/>
</dbReference>
<evidence type="ECO:0000256" key="7">
    <source>
        <dbReference type="ARBA" id="ARBA00049158"/>
    </source>
</evidence>
<proteinExistence type="inferred from homology"/>
<dbReference type="Gene3D" id="3.20.20.140">
    <property type="entry name" value="Metal-dependent hydrolases"/>
    <property type="match status" value="1"/>
</dbReference>
<keyword evidence="4 8" id="KW-0028">Amino-acid biosynthesis</keyword>
<comment type="pathway">
    <text evidence="1 8">Amino-acid biosynthesis; L-histidine biosynthesis; L-histidine from 5-phospho-alpha-D-ribose 1-diphosphate: step 8/9.</text>
</comment>
<dbReference type="Pfam" id="PF02811">
    <property type="entry name" value="PHP"/>
    <property type="match status" value="1"/>
</dbReference>
<protein>
    <recommendedName>
        <fullName evidence="3 8">Histidinol-phosphatase</fullName>
        <shortName evidence="8">HolPase</shortName>
        <ecNumber evidence="3 8">3.1.3.15</ecNumber>
    </recommendedName>
</protein>
<evidence type="ECO:0000256" key="3">
    <source>
        <dbReference type="ARBA" id="ARBA00013085"/>
    </source>
</evidence>
<evidence type="ECO:0000256" key="2">
    <source>
        <dbReference type="ARBA" id="ARBA00009152"/>
    </source>
</evidence>
<name>A0ABT8H7M8_MYCAO</name>
<evidence type="ECO:0000256" key="4">
    <source>
        <dbReference type="ARBA" id="ARBA00022605"/>
    </source>
</evidence>
<comment type="caution">
    <text evidence="10">The sequence shown here is derived from an EMBL/GenBank/DDBJ whole genome shotgun (WGS) entry which is preliminary data.</text>
</comment>
<dbReference type="Proteomes" id="UP001172687">
    <property type="component" value="Unassembled WGS sequence"/>
</dbReference>
<dbReference type="RefSeq" id="WP_208674660.1">
    <property type="nucleotide sequence ID" value="NZ_CP070380.1"/>
</dbReference>
<sequence length="294" mass="32057">MSTPADPEIRAVSLSAPLPADSHVHTEWSWDAPSGSMLGSCERALQLGLPAIAFTEHVDYTVWTPTEAELALNDYPPGIADGGVITPPAFDVAGYHDAVQECRERYPQLRILSGLELGEPHWYAAAVAQVLSSGPFDRVLGSLHCLADRGGYAEPDGLFEHRDPAEVIRSYLAEVAELVCSAAPFEILAHIDYPVRDWPATAGRFDAGDFEDEFRHALRCTAESGRALEINTRVPLDAQILRWWHEEGGQAVSFGSDAHEPETVARGFAGVAQFADAHGFRPGPDPYSLWARRS</sequence>
<accession>A0ABT8H7M8</accession>
<evidence type="ECO:0000259" key="9">
    <source>
        <dbReference type="Pfam" id="PF02811"/>
    </source>
</evidence>
<comment type="catalytic activity">
    <reaction evidence="7 8">
        <text>L-histidinol phosphate + H2O = L-histidinol + phosphate</text>
        <dbReference type="Rhea" id="RHEA:14465"/>
        <dbReference type="ChEBI" id="CHEBI:15377"/>
        <dbReference type="ChEBI" id="CHEBI:43474"/>
        <dbReference type="ChEBI" id="CHEBI:57699"/>
        <dbReference type="ChEBI" id="CHEBI:57980"/>
        <dbReference type="EC" id="3.1.3.15"/>
    </reaction>
</comment>
<dbReference type="PANTHER" id="PTHR21039:SF0">
    <property type="entry name" value="HISTIDINOL-PHOSPHATASE"/>
    <property type="match status" value="1"/>
</dbReference>
<evidence type="ECO:0000256" key="8">
    <source>
        <dbReference type="RuleBase" id="RU366003"/>
    </source>
</evidence>
<dbReference type="InterPro" id="IPR016195">
    <property type="entry name" value="Pol/histidinol_Pase-like"/>
</dbReference>
<reference evidence="10" key="1">
    <citation type="submission" date="2023-07" db="EMBL/GenBank/DDBJ databases">
        <title>Degradation of tert-butanol by M. austroafricanum TBA100.</title>
        <authorList>
            <person name="Helbich S."/>
            <person name="Vainshtein Y."/>
        </authorList>
    </citation>
    <scope>NUCLEOTIDE SEQUENCE</scope>
    <source>
        <strain evidence="10">TBA100</strain>
    </source>
</reference>
<evidence type="ECO:0000256" key="5">
    <source>
        <dbReference type="ARBA" id="ARBA00022801"/>
    </source>
</evidence>
<keyword evidence="5 8" id="KW-0378">Hydrolase</keyword>
<dbReference type="InterPro" id="IPR010140">
    <property type="entry name" value="Histidinol_P_phosphatase_HisJ"/>
</dbReference>
<dbReference type="EMBL" id="JAUHTC010000007">
    <property type="protein sequence ID" value="MDN4516545.1"/>
    <property type="molecule type" value="Genomic_DNA"/>
</dbReference>
<feature type="domain" description="PHP" evidence="9">
    <location>
        <begin position="21"/>
        <end position="232"/>
    </location>
</feature>
<evidence type="ECO:0000313" key="10">
    <source>
        <dbReference type="EMBL" id="MDN4516545.1"/>
    </source>
</evidence>
<evidence type="ECO:0000256" key="6">
    <source>
        <dbReference type="ARBA" id="ARBA00023102"/>
    </source>
</evidence>
<dbReference type="PANTHER" id="PTHR21039">
    <property type="entry name" value="HISTIDINOL PHOSPHATASE-RELATED"/>
    <property type="match status" value="1"/>
</dbReference>
<keyword evidence="11" id="KW-1185">Reference proteome</keyword>
<evidence type="ECO:0000256" key="1">
    <source>
        <dbReference type="ARBA" id="ARBA00004970"/>
    </source>
</evidence>
<comment type="similarity">
    <text evidence="2 8">Belongs to the PHP hydrolase family. HisK subfamily.</text>
</comment>
<organism evidence="10 11">
    <name type="scientific">Mycolicibacterium austroafricanum</name>
    <name type="common">Mycobacterium austroafricanum</name>
    <dbReference type="NCBI Taxonomy" id="39687"/>
    <lineage>
        <taxon>Bacteria</taxon>
        <taxon>Bacillati</taxon>
        <taxon>Actinomycetota</taxon>
        <taxon>Actinomycetes</taxon>
        <taxon>Mycobacteriales</taxon>
        <taxon>Mycobacteriaceae</taxon>
        <taxon>Mycolicibacterium</taxon>
    </lineage>
</organism>
<keyword evidence="6 8" id="KW-0368">Histidine biosynthesis</keyword>